<keyword evidence="10" id="KW-1185">Reference proteome</keyword>
<dbReference type="EMBL" id="LFIV01000169">
    <property type="protein sequence ID" value="KZL66622.1"/>
    <property type="molecule type" value="Genomic_DNA"/>
</dbReference>
<keyword evidence="4 8" id="KW-0732">Signal</keyword>
<sequence>MVLSPTLTLLTQMVLGVPKIISNNSPQVACDALTLSQFDDFDITSTEAYEVHNYTSTSDSLEFAASFCNLTVTLNHHNADDVVFVNIWLPLKKWNGRFLATGGGGFAAGIFAAALADPVFKGYAAGSTDAGATLNHTIDAGTGHWILRPDNSINKVLVENFATRSIHDMGLIGKAAVKAFYGTNAHHSYFSGCSQGGRQGYFSAQYDPGDFDGILANAPAINMQRLAPALYWPSVVMNNIAVPPQCVFDEYQKAIIAQCDPQDGAQDGLISAPEKCAYDATRLTGHTINCSDTERVITITEDDAEVVSRVLKGSRKDSKEFLWYGTPPGATFKGLSNTKIEDGVIKPAPFEPAKSWMSHFIAQDPKFDTTSLTFADFEEFFIQSVEKYTEPFGSEDPDLTEFKRAGGKLLTWHGLTDELINHLGSTLFWDRLQKKMGGPDSLGSFYRLFLAPGVGHCGGGYGPVPVEPLSVLVDWVENGKAPNILFATTAPHDGNTSRDLCAYPQKIRYKGQGDVRDASSFECTL</sequence>
<dbReference type="AlphaFoldDB" id="A0A166PCF1"/>
<keyword evidence="3" id="KW-0479">Metal-binding</keyword>
<keyword evidence="7" id="KW-1015">Disulfide bond</keyword>
<reference evidence="9 10" key="1">
    <citation type="submission" date="2015-06" db="EMBL/GenBank/DDBJ databases">
        <title>Survival trade-offs in plant roots during colonization by closely related pathogenic and mutualistic fungi.</title>
        <authorList>
            <person name="Hacquard S."/>
            <person name="Kracher B."/>
            <person name="Hiruma K."/>
            <person name="Weinman A."/>
            <person name="Muench P."/>
            <person name="Garrido Oter R."/>
            <person name="Ver Loren van Themaat E."/>
            <person name="Dallerey J.-F."/>
            <person name="Damm U."/>
            <person name="Henrissat B."/>
            <person name="Lespinet O."/>
            <person name="Thon M."/>
            <person name="Kemen E."/>
            <person name="McHardy A.C."/>
            <person name="Schulze-Lefert P."/>
            <person name="O'Connell R.J."/>
        </authorList>
    </citation>
    <scope>NUCLEOTIDE SEQUENCE [LARGE SCALE GENOMIC DNA]</scope>
    <source>
        <strain evidence="9 10">0861</strain>
    </source>
</reference>
<dbReference type="InterPro" id="IPR029058">
    <property type="entry name" value="AB_hydrolase_fold"/>
</dbReference>
<feature type="chain" id="PRO_5007748923" description="Carboxylic ester hydrolase" evidence="8">
    <location>
        <begin position="17"/>
        <end position="525"/>
    </location>
</feature>
<dbReference type="EC" id="3.1.1.-" evidence="8"/>
<feature type="signal peptide" evidence="8">
    <location>
        <begin position="1"/>
        <end position="16"/>
    </location>
</feature>
<organism evidence="9 10">
    <name type="scientific">Colletotrichum tofieldiae</name>
    <dbReference type="NCBI Taxonomy" id="708197"/>
    <lineage>
        <taxon>Eukaryota</taxon>
        <taxon>Fungi</taxon>
        <taxon>Dikarya</taxon>
        <taxon>Ascomycota</taxon>
        <taxon>Pezizomycotina</taxon>
        <taxon>Sordariomycetes</taxon>
        <taxon>Hypocreomycetidae</taxon>
        <taxon>Glomerellales</taxon>
        <taxon>Glomerellaceae</taxon>
        <taxon>Colletotrichum</taxon>
        <taxon>Colletotrichum spaethianum species complex</taxon>
    </lineage>
</organism>
<dbReference type="Pfam" id="PF07519">
    <property type="entry name" value="Tannase"/>
    <property type="match status" value="1"/>
</dbReference>
<comment type="caution">
    <text evidence="9">The sequence shown here is derived from an EMBL/GenBank/DDBJ whole genome shotgun (WGS) entry which is preliminary data.</text>
</comment>
<keyword evidence="2" id="KW-0719">Serine esterase</keyword>
<dbReference type="PANTHER" id="PTHR33938:SF8">
    <property type="entry name" value="CARBOXYLIC ESTER HYDROLASE"/>
    <property type="match status" value="1"/>
</dbReference>
<comment type="similarity">
    <text evidence="1 8">Belongs to the tannase family.</text>
</comment>
<evidence type="ECO:0000256" key="3">
    <source>
        <dbReference type="ARBA" id="ARBA00022723"/>
    </source>
</evidence>
<evidence type="ECO:0000256" key="2">
    <source>
        <dbReference type="ARBA" id="ARBA00022487"/>
    </source>
</evidence>
<evidence type="ECO:0000256" key="5">
    <source>
        <dbReference type="ARBA" id="ARBA00022801"/>
    </source>
</evidence>
<evidence type="ECO:0000256" key="1">
    <source>
        <dbReference type="ARBA" id="ARBA00006249"/>
    </source>
</evidence>
<protein>
    <recommendedName>
        <fullName evidence="8">Carboxylic ester hydrolase</fullName>
        <ecNumber evidence="8">3.1.1.-</ecNumber>
    </recommendedName>
</protein>
<evidence type="ECO:0000313" key="10">
    <source>
        <dbReference type="Proteomes" id="UP000076552"/>
    </source>
</evidence>
<dbReference type="InterPro" id="IPR011118">
    <property type="entry name" value="Tannase/feruloyl_esterase"/>
</dbReference>
<evidence type="ECO:0000256" key="4">
    <source>
        <dbReference type="ARBA" id="ARBA00022729"/>
    </source>
</evidence>
<accession>A0A166PCF1</accession>
<dbReference type="Proteomes" id="UP000076552">
    <property type="component" value="Unassembled WGS sequence"/>
</dbReference>
<dbReference type="GO" id="GO:0030600">
    <property type="term" value="F:feruloyl esterase activity"/>
    <property type="evidence" value="ECO:0007669"/>
    <property type="project" value="UniProtKB-ARBA"/>
</dbReference>
<proteinExistence type="inferred from homology"/>
<keyword evidence="5 8" id="KW-0378">Hydrolase</keyword>
<dbReference type="SUPFAM" id="SSF53474">
    <property type="entry name" value="alpha/beta-Hydrolases"/>
    <property type="match status" value="1"/>
</dbReference>
<evidence type="ECO:0000313" key="9">
    <source>
        <dbReference type="EMBL" id="KZL66622.1"/>
    </source>
</evidence>
<dbReference type="GO" id="GO:0046872">
    <property type="term" value="F:metal ion binding"/>
    <property type="evidence" value="ECO:0007669"/>
    <property type="project" value="UniProtKB-KW"/>
</dbReference>
<name>A0A166PCF1_9PEZI</name>
<gene>
    <name evidence="9" type="ORF">CT0861_07775</name>
</gene>
<evidence type="ECO:0000256" key="6">
    <source>
        <dbReference type="ARBA" id="ARBA00022837"/>
    </source>
</evidence>
<dbReference type="PANTHER" id="PTHR33938">
    <property type="entry name" value="FERULOYL ESTERASE B-RELATED"/>
    <property type="match status" value="1"/>
</dbReference>
<evidence type="ECO:0000256" key="8">
    <source>
        <dbReference type="RuleBase" id="RU361238"/>
    </source>
</evidence>
<evidence type="ECO:0000256" key="7">
    <source>
        <dbReference type="ARBA" id="ARBA00023157"/>
    </source>
</evidence>
<keyword evidence="6" id="KW-0106">Calcium</keyword>
<dbReference type="STRING" id="708197.A0A166PCF1"/>